<dbReference type="Proteomes" id="UP000007490">
    <property type="component" value="Chromosome"/>
</dbReference>
<dbReference type="STRING" id="877455.Metbo_0474"/>
<gene>
    <name evidence="3" type="ordered locus">Metbo_0474</name>
</gene>
<keyword evidence="2" id="KW-1133">Transmembrane helix</keyword>
<proteinExistence type="predicted"/>
<dbReference type="AlphaFoldDB" id="F0T9H8"/>
<dbReference type="eggNOG" id="arCOG06498">
    <property type="taxonomic scope" value="Archaea"/>
</dbReference>
<evidence type="ECO:0000313" key="3">
    <source>
        <dbReference type="EMBL" id="ADZ08726.1"/>
    </source>
</evidence>
<feature type="transmembrane region" description="Helical" evidence="2">
    <location>
        <begin position="119"/>
        <end position="136"/>
    </location>
</feature>
<accession>F0T9H8</accession>
<protein>
    <submittedName>
        <fullName evidence="3">Uncharacterized protein</fullName>
    </submittedName>
</protein>
<evidence type="ECO:0000313" key="4">
    <source>
        <dbReference type="Proteomes" id="UP000007490"/>
    </source>
</evidence>
<keyword evidence="2" id="KW-0472">Membrane</keyword>
<organism evidence="3 4">
    <name type="scientific">Methanobacterium lacus (strain AL-21)</name>
    <dbReference type="NCBI Taxonomy" id="877455"/>
    <lineage>
        <taxon>Archaea</taxon>
        <taxon>Methanobacteriati</taxon>
        <taxon>Methanobacteriota</taxon>
        <taxon>Methanomada group</taxon>
        <taxon>Methanobacteria</taxon>
        <taxon>Methanobacteriales</taxon>
        <taxon>Methanobacteriaceae</taxon>
        <taxon>Methanobacterium</taxon>
    </lineage>
</organism>
<evidence type="ECO:0000256" key="1">
    <source>
        <dbReference type="SAM" id="MobiDB-lite"/>
    </source>
</evidence>
<dbReference type="EMBL" id="CP002551">
    <property type="protein sequence ID" value="ADZ08726.1"/>
    <property type="molecule type" value="Genomic_DNA"/>
</dbReference>
<sequence length="250" mass="27626">MTRIKFKEILEITVIKMSKALDVVTAGIIAGIVAYATAILGIGGTVIGAVLGAILYQVMSHLFKEPLEKMETQNFEARIVYVLPLILIVIVEILYIFAILYLKPGSVFYQLEAATNHNLFRSIGAGLIIMGLYPIIQSEYIKKSYGYIILVVGLIVLLGGFADFNTPLTDFYSVIYAEMGIIISLMVIAAISFVAIAITSEAVKIFKEKKNFNVEKQNVKYGERIDDWLDGNHPKAKSTKKHDKNDDGGP</sequence>
<name>F0T9H8_METLA</name>
<feature type="transmembrane region" description="Helical" evidence="2">
    <location>
        <begin position="79"/>
        <end position="99"/>
    </location>
</feature>
<keyword evidence="2" id="KW-0812">Transmembrane</keyword>
<dbReference type="HOGENOM" id="CLU_1340733_0_0_2"/>
<reference evidence="4" key="1">
    <citation type="submission" date="2011-02" db="EMBL/GenBank/DDBJ databases">
        <title>Complete sequence of Methanobacterium sp. AL-21.</title>
        <authorList>
            <consortium name="US DOE Joint Genome Institute"/>
            <person name="Lucas S."/>
            <person name="Copeland A."/>
            <person name="Lapidus A."/>
            <person name="Cheng J.-F."/>
            <person name="Goodwin L."/>
            <person name="Pitluck S."/>
            <person name="Chertkov O."/>
            <person name="Detter J.C."/>
            <person name="Han C."/>
            <person name="Tapia R."/>
            <person name="Land M."/>
            <person name="Hauser L."/>
            <person name="Kyrpides N."/>
            <person name="Ivanova N."/>
            <person name="Mikhailova N."/>
            <person name="Pagani I."/>
            <person name="Cadillo-Quiroz H."/>
            <person name="Imachi H."/>
            <person name="Zinder S."/>
            <person name="Liu W."/>
            <person name="Woyke T."/>
        </authorList>
    </citation>
    <scope>NUCLEOTIDE SEQUENCE [LARGE SCALE GENOMIC DNA]</scope>
    <source>
        <strain evidence="4">AL-21</strain>
    </source>
</reference>
<keyword evidence="4" id="KW-1185">Reference proteome</keyword>
<feature type="transmembrane region" description="Helical" evidence="2">
    <location>
        <begin position="42"/>
        <end position="59"/>
    </location>
</feature>
<feature type="transmembrane region" description="Helical" evidence="2">
    <location>
        <begin position="20"/>
        <end position="36"/>
    </location>
</feature>
<evidence type="ECO:0000256" key="2">
    <source>
        <dbReference type="SAM" id="Phobius"/>
    </source>
</evidence>
<feature type="transmembrane region" description="Helical" evidence="2">
    <location>
        <begin position="174"/>
        <end position="199"/>
    </location>
</feature>
<feature type="region of interest" description="Disordered" evidence="1">
    <location>
        <begin position="226"/>
        <end position="250"/>
    </location>
</feature>
<dbReference type="KEGG" id="mel:Metbo_0474"/>
<reference evidence="3 4" key="2">
    <citation type="journal article" date="2014" name="Int. J. Syst. Evol. Microbiol.">
        <title>Methanobacterium paludis sp. nov. and a novel strain of Methanobacterium lacus isolated from northern peatlands.</title>
        <authorList>
            <person name="Cadillo-Quiroz H."/>
            <person name="Brauer S.L."/>
            <person name="Goodson N."/>
            <person name="Yavitt J.B."/>
            <person name="Zinder S.H."/>
        </authorList>
    </citation>
    <scope>NUCLEOTIDE SEQUENCE [LARGE SCALE GENOMIC DNA]</scope>
    <source>
        <strain evidence="3 4">AL-21</strain>
    </source>
</reference>
<feature type="transmembrane region" description="Helical" evidence="2">
    <location>
        <begin position="145"/>
        <end position="162"/>
    </location>
</feature>